<dbReference type="Pfam" id="PF20122">
    <property type="entry name" value="DUF6512"/>
    <property type="match status" value="1"/>
</dbReference>
<feature type="transmembrane region" description="Helical" evidence="1">
    <location>
        <begin position="79"/>
        <end position="100"/>
    </location>
</feature>
<dbReference type="InterPro" id="IPR045407">
    <property type="entry name" value="DUF6512"/>
</dbReference>
<protein>
    <submittedName>
        <fullName evidence="2">Uncharacterized protein</fullName>
    </submittedName>
</protein>
<gene>
    <name evidence="2" type="ORF">CDL20_08450</name>
</gene>
<evidence type="ECO:0000313" key="2">
    <source>
        <dbReference type="EMBL" id="PLT86316.1"/>
    </source>
</evidence>
<sequence length="174" mass="20258">MKKIINWQIAGFAFTVIIGTAFHFLFIWTNESIVAAFVSPVNESIWEHIKLLFFPMFAYALFEYSFWGKQYARFWCIKLKGILTGMALIPTLYYTYTGIIGESLDWFNIVIFFGVAGLVYLVETKMFQGNKTCRIPSEYAFVMLSIIGFVFFVFTFYPPEIPFFQDPVSKTYGF</sequence>
<feature type="transmembrane region" description="Helical" evidence="1">
    <location>
        <begin position="48"/>
        <end position="67"/>
    </location>
</feature>
<feature type="transmembrane region" description="Helical" evidence="1">
    <location>
        <begin position="139"/>
        <end position="157"/>
    </location>
</feature>
<proteinExistence type="predicted"/>
<keyword evidence="1" id="KW-0472">Membrane</keyword>
<reference evidence="2 3" key="1">
    <citation type="journal article" date="2017" name="Genome Med.">
        <title>A novel Ruminococcus gnavus clade enriched in inflammatory bowel disease patients.</title>
        <authorList>
            <person name="Hall A.B."/>
            <person name="Yassour M."/>
            <person name="Sauk J."/>
            <person name="Garner A."/>
            <person name="Jiang X."/>
            <person name="Arthur T."/>
            <person name="Lagoudas G.K."/>
            <person name="Vatanen T."/>
            <person name="Fornelos N."/>
            <person name="Wilson R."/>
            <person name="Bertha M."/>
            <person name="Cohen M."/>
            <person name="Garber J."/>
            <person name="Khalili H."/>
            <person name="Gevers D."/>
            <person name="Ananthakrishnan A.N."/>
            <person name="Kugathasan S."/>
            <person name="Lander E.S."/>
            <person name="Blainey P."/>
            <person name="Vlamakis H."/>
            <person name="Xavier R.J."/>
            <person name="Huttenhower C."/>
        </authorList>
    </citation>
    <scope>NUCLEOTIDE SEQUENCE [LARGE SCALE GENOMIC DNA]</scope>
    <source>
        <strain evidence="2 3">RJX1128</strain>
    </source>
</reference>
<keyword evidence="1" id="KW-0812">Transmembrane</keyword>
<keyword evidence="1" id="KW-1133">Transmembrane helix</keyword>
<evidence type="ECO:0000313" key="3">
    <source>
        <dbReference type="Proteomes" id="UP000234840"/>
    </source>
</evidence>
<dbReference type="EMBL" id="NIHW01000019">
    <property type="protein sequence ID" value="PLT86316.1"/>
    <property type="molecule type" value="Genomic_DNA"/>
</dbReference>
<feature type="transmembrane region" description="Helical" evidence="1">
    <location>
        <begin position="106"/>
        <end position="127"/>
    </location>
</feature>
<dbReference type="Proteomes" id="UP000234840">
    <property type="component" value="Unassembled WGS sequence"/>
</dbReference>
<name>A0A2N5PZM7_MEDGN</name>
<organism evidence="2 3">
    <name type="scientific">Mediterraneibacter gnavus</name>
    <name type="common">Ruminococcus gnavus</name>
    <dbReference type="NCBI Taxonomy" id="33038"/>
    <lineage>
        <taxon>Bacteria</taxon>
        <taxon>Bacillati</taxon>
        <taxon>Bacillota</taxon>
        <taxon>Clostridia</taxon>
        <taxon>Lachnospirales</taxon>
        <taxon>Lachnospiraceae</taxon>
        <taxon>Mediterraneibacter</taxon>
    </lineage>
</organism>
<dbReference type="AlphaFoldDB" id="A0A2N5PZM7"/>
<evidence type="ECO:0000256" key="1">
    <source>
        <dbReference type="SAM" id="Phobius"/>
    </source>
</evidence>
<comment type="caution">
    <text evidence="2">The sequence shown here is derived from an EMBL/GenBank/DDBJ whole genome shotgun (WGS) entry which is preliminary data.</text>
</comment>
<accession>A0A2N5PZM7</accession>
<feature type="transmembrane region" description="Helical" evidence="1">
    <location>
        <begin position="7"/>
        <end position="28"/>
    </location>
</feature>